<feature type="transmembrane region" description="Helical" evidence="1">
    <location>
        <begin position="187"/>
        <end position="209"/>
    </location>
</feature>
<dbReference type="InterPro" id="IPR009495">
    <property type="entry name" value="NrsF"/>
</dbReference>
<keyword evidence="1" id="KW-0812">Transmembrane</keyword>
<dbReference type="RefSeq" id="WP_115835977.1">
    <property type="nucleotide sequence ID" value="NZ_CP025086.1"/>
</dbReference>
<accession>A0A3D9YYP4</accession>
<keyword evidence="3" id="KW-1185">Reference proteome</keyword>
<proteinExistence type="predicted"/>
<evidence type="ECO:0000313" key="3">
    <source>
        <dbReference type="Proteomes" id="UP000256900"/>
    </source>
</evidence>
<dbReference type="Pfam" id="PF06532">
    <property type="entry name" value="NrsF"/>
    <property type="match status" value="1"/>
</dbReference>
<sequence>MKTDDLIRSLAADDTPRLSLARALVYGFLPGMVLSFIFYALVIGPRPHLAELLPAPRILFKIVFPIAVFACAGPLALQLARPRGDPRPLVYVLIGLLLVLAAAVVIELLVLPPDLWHARLIGHNARVCLVLIPLMSAAPLVGTLIALHRGAAANPGLAGAIAGLFAGAFGAALYATHCPDDSPLFVATWYSLAILIVMSVGALAGSRFLRW</sequence>
<evidence type="ECO:0008006" key="4">
    <source>
        <dbReference type="Google" id="ProtNLM"/>
    </source>
</evidence>
<dbReference type="AlphaFoldDB" id="A0A3D9YYP4"/>
<evidence type="ECO:0000256" key="1">
    <source>
        <dbReference type="SAM" id="Phobius"/>
    </source>
</evidence>
<feature type="transmembrane region" description="Helical" evidence="1">
    <location>
        <begin position="89"/>
        <end position="111"/>
    </location>
</feature>
<feature type="transmembrane region" description="Helical" evidence="1">
    <location>
        <begin position="157"/>
        <end position="175"/>
    </location>
</feature>
<reference evidence="2 3" key="1">
    <citation type="submission" date="2018-08" db="EMBL/GenBank/DDBJ databases">
        <title>Genomic Encyclopedia of Type Strains, Phase IV (KMG-IV): sequencing the most valuable type-strain genomes for metagenomic binning, comparative biology and taxonomic classification.</title>
        <authorList>
            <person name="Goeker M."/>
        </authorList>
    </citation>
    <scope>NUCLEOTIDE SEQUENCE [LARGE SCALE GENOMIC DNA]</scope>
    <source>
        <strain evidence="2 3">BW863</strain>
    </source>
</reference>
<dbReference type="Proteomes" id="UP000256900">
    <property type="component" value="Unassembled WGS sequence"/>
</dbReference>
<keyword evidence="1" id="KW-0472">Membrane</keyword>
<dbReference type="EMBL" id="QUMO01000002">
    <property type="protein sequence ID" value="REF87822.1"/>
    <property type="molecule type" value="Genomic_DNA"/>
</dbReference>
<feature type="transmembrane region" description="Helical" evidence="1">
    <location>
        <begin position="20"/>
        <end position="43"/>
    </location>
</feature>
<dbReference type="OrthoDB" id="9816468at2"/>
<feature type="transmembrane region" description="Helical" evidence="1">
    <location>
        <begin position="123"/>
        <end position="145"/>
    </location>
</feature>
<name>A0A3D9YYP4_9HYPH</name>
<keyword evidence="1" id="KW-1133">Transmembrane helix</keyword>
<evidence type="ECO:0000313" key="2">
    <source>
        <dbReference type="EMBL" id="REF87822.1"/>
    </source>
</evidence>
<comment type="caution">
    <text evidence="2">The sequence shown here is derived from an EMBL/GenBank/DDBJ whole genome shotgun (WGS) entry which is preliminary data.</text>
</comment>
<feature type="transmembrane region" description="Helical" evidence="1">
    <location>
        <begin position="58"/>
        <end position="77"/>
    </location>
</feature>
<organism evidence="2 3">
    <name type="scientific">Methylovirgula ligni</name>
    <dbReference type="NCBI Taxonomy" id="569860"/>
    <lineage>
        <taxon>Bacteria</taxon>
        <taxon>Pseudomonadati</taxon>
        <taxon>Pseudomonadota</taxon>
        <taxon>Alphaproteobacteria</taxon>
        <taxon>Hyphomicrobiales</taxon>
        <taxon>Beijerinckiaceae</taxon>
        <taxon>Methylovirgula</taxon>
    </lineage>
</organism>
<protein>
    <recommendedName>
        <fullName evidence="4">DUF1109 family protein</fullName>
    </recommendedName>
</protein>
<gene>
    <name evidence="2" type="ORF">DES32_1452</name>
</gene>